<reference evidence="4 5" key="1">
    <citation type="submission" date="2019-02" db="EMBL/GenBank/DDBJ databases">
        <title>Deep-cultivation of Planctomycetes and their phenomic and genomic characterization uncovers novel biology.</title>
        <authorList>
            <person name="Wiegand S."/>
            <person name="Jogler M."/>
            <person name="Boedeker C."/>
            <person name="Pinto D."/>
            <person name="Vollmers J."/>
            <person name="Rivas-Marin E."/>
            <person name="Kohn T."/>
            <person name="Peeters S.H."/>
            <person name="Heuer A."/>
            <person name="Rast P."/>
            <person name="Oberbeckmann S."/>
            <person name="Bunk B."/>
            <person name="Jeske O."/>
            <person name="Meyerdierks A."/>
            <person name="Storesund J.E."/>
            <person name="Kallscheuer N."/>
            <person name="Luecker S."/>
            <person name="Lage O.M."/>
            <person name="Pohl T."/>
            <person name="Merkel B.J."/>
            <person name="Hornburger P."/>
            <person name="Mueller R.-W."/>
            <person name="Bruemmer F."/>
            <person name="Labrenz M."/>
            <person name="Spormann A.M."/>
            <person name="Op den Camp H."/>
            <person name="Overmann J."/>
            <person name="Amann R."/>
            <person name="Jetten M.S.M."/>
            <person name="Mascher T."/>
            <person name="Medema M.H."/>
            <person name="Devos D.P."/>
            <person name="Kaster A.-K."/>
            <person name="Ovreas L."/>
            <person name="Rohde M."/>
            <person name="Galperin M.Y."/>
            <person name="Jogler C."/>
        </authorList>
    </citation>
    <scope>NUCLEOTIDE SEQUENCE [LARGE SCALE GENOMIC DNA]</scope>
    <source>
        <strain evidence="4 5">Pla175</strain>
    </source>
</reference>
<keyword evidence="2" id="KW-0067">ATP-binding</keyword>
<dbReference type="NCBIfam" id="NF038308">
    <property type="entry name" value="RNA_repair_RtcR"/>
    <property type="match status" value="1"/>
</dbReference>
<dbReference type="InterPro" id="IPR009715">
    <property type="entry name" value="RtcR"/>
</dbReference>
<dbReference type="PANTHER" id="PTHR32071">
    <property type="entry name" value="TRANSCRIPTIONAL REGULATORY PROTEIN"/>
    <property type="match status" value="1"/>
</dbReference>
<dbReference type="EMBL" id="CP036291">
    <property type="protein sequence ID" value="QDU88534.1"/>
    <property type="molecule type" value="Genomic_DNA"/>
</dbReference>
<keyword evidence="5" id="KW-1185">Reference proteome</keyword>
<dbReference type="PANTHER" id="PTHR32071:SF14">
    <property type="entry name" value="TRANSCRIPTIONAL REGULATORY PROTEIN RTCR"/>
    <property type="match status" value="1"/>
</dbReference>
<evidence type="ECO:0000256" key="2">
    <source>
        <dbReference type="ARBA" id="ARBA00022840"/>
    </source>
</evidence>
<sequence length="524" mass="58060">MKQVVIGLLGARLDYGVGDDRWQKWRPTVALCQHEDLLIDRFELLYEPNLSAMAAATVEDVRCVSPETEVRLHEIGFRDPWDLEEVYAALHGFFGDYGFLPDEERYLVNITTGSHVQQICLFLLAESRHVPGQLLQASPPKRNKIGIGTYRTIDLDLSRYDQLAARFALEQQQGVSFLKSGIETKNAAFNALIERIERVAIASKAPLLVTGPTGAGKSQLARRVYELKRQRRQLDGPFVEVNCATLRGDQAMSALFGHAKGAFTGATASRDGLLRAADGGLLLLDEIGELGVDEQAMLLRAIEEKRFFPVGADKEHSSDFQLIAGTNRDLLADVRDGRFREDLLARINVWTFRLPGLADRREDIAPNLDYELRQFAAKTGSIVRMNKEARERFLCFAASSEAAWRANFRDLNAAVTRMATLAAGGRITVGLVDEEAERLRQQWSGSMGGDPIGDVLSGLVDAGKLDRFDQACLAEVVCVCRASKSLSDAGRALFAVSRASKAKPNDADRLRKYLARFELAWGDL</sequence>
<keyword evidence="1" id="KW-0547">Nucleotide-binding</keyword>
<protein>
    <submittedName>
        <fullName evidence="4">Transcriptional regulatory protein ZraR</fullName>
    </submittedName>
</protein>
<dbReference type="RefSeq" id="WP_145283552.1">
    <property type="nucleotide sequence ID" value="NZ_CP036291.1"/>
</dbReference>
<dbReference type="Proteomes" id="UP000317429">
    <property type="component" value="Chromosome"/>
</dbReference>
<dbReference type="KEGG" id="pnd:Pla175_19120"/>
<dbReference type="CDD" id="cd00009">
    <property type="entry name" value="AAA"/>
    <property type="match status" value="1"/>
</dbReference>
<dbReference type="SMART" id="SM00382">
    <property type="entry name" value="AAA"/>
    <property type="match status" value="1"/>
</dbReference>
<gene>
    <name evidence="4" type="primary">zraR_7</name>
    <name evidence="4" type="ORF">Pla175_19120</name>
</gene>
<name>A0A518DAM9_9BACT</name>
<dbReference type="Pfam" id="PF06956">
    <property type="entry name" value="RtcR"/>
    <property type="match status" value="1"/>
</dbReference>
<dbReference type="InterPro" id="IPR003593">
    <property type="entry name" value="AAA+_ATPase"/>
</dbReference>
<dbReference type="OrthoDB" id="9807827at2"/>
<dbReference type="InterPro" id="IPR017183">
    <property type="entry name" value="Sigma54_dep_tscrpt_act_RtcR"/>
</dbReference>
<dbReference type="FunFam" id="3.40.50.300:FF:001653">
    <property type="entry name" value="Transcriptional regulator RtcR"/>
    <property type="match status" value="1"/>
</dbReference>
<dbReference type="SUPFAM" id="SSF52540">
    <property type="entry name" value="P-loop containing nucleoside triphosphate hydrolases"/>
    <property type="match status" value="1"/>
</dbReference>
<dbReference type="GO" id="GO:0005524">
    <property type="term" value="F:ATP binding"/>
    <property type="evidence" value="ECO:0007669"/>
    <property type="project" value="UniProtKB-KW"/>
</dbReference>
<organism evidence="4 5">
    <name type="scientific">Pirellulimonas nuda</name>
    <dbReference type="NCBI Taxonomy" id="2528009"/>
    <lineage>
        <taxon>Bacteria</taxon>
        <taxon>Pseudomonadati</taxon>
        <taxon>Planctomycetota</taxon>
        <taxon>Planctomycetia</taxon>
        <taxon>Pirellulales</taxon>
        <taxon>Lacipirellulaceae</taxon>
        <taxon>Pirellulimonas</taxon>
    </lineage>
</organism>
<proteinExistence type="predicted"/>
<dbReference type="Gene3D" id="3.40.50.300">
    <property type="entry name" value="P-loop containing nucleotide triphosphate hydrolases"/>
    <property type="match status" value="1"/>
</dbReference>
<dbReference type="GO" id="GO:0003700">
    <property type="term" value="F:DNA-binding transcription factor activity"/>
    <property type="evidence" value="ECO:0007669"/>
    <property type="project" value="InterPro"/>
</dbReference>
<accession>A0A518DAM9</accession>
<evidence type="ECO:0000259" key="3">
    <source>
        <dbReference type="PROSITE" id="PS50045"/>
    </source>
</evidence>
<evidence type="ECO:0000313" key="4">
    <source>
        <dbReference type="EMBL" id="QDU88534.1"/>
    </source>
</evidence>
<dbReference type="Gene3D" id="1.10.8.60">
    <property type="match status" value="1"/>
</dbReference>
<evidence type="ECO:0000256" key="1">
    <source>
        <dbReference type="ARBA" id="ARBA00022741"/>
    </source>
</evidence>
<dbReference type="PROSITE" id="PS50045">
    <property type="entry name" value="SIGMA54_INTERACT_4"/>
    <property type="match status" value="1"/>
</dbReference>
<feature type="domain" description="Sigma-54 factor interaction" evidence="3">
    <location>
        <begin position="182"/>
        <end position="420"/>
    </location>
</feature>
<dbReference type="AlphaFoldDB" id="A0A518DAM9"/>
<dbReference type="InterPro" id="IPR002078">
    <property type="entry name" value="Sigma_54_int"/>
</dbReference>
<dbReference type="InterPro" id="IPR027417">
    <property type="entry name" value="P-loop_NTPase"/>
</dbReference>
<dbReference type="PIRSF" id="PIRSF037354">
    <property type="entry name" value="Txn_actvtr_RtcR"/>
    <property type="match status" value="1"/>
</dbReference>
<dbReference type="Pfam" id="PF00158">
    <property type="entry name" value="Sigma54_activat"/>
    <property type="match status" value="1"/>
</dbReference>
<evidence type="ECO:0000313" key="5">
    <source>
        <dbReference type="Proteomes" id="UP000317429"/>
    </source>
</evidence>